<dbReference type="PANTHER" id="PTHR30121">
    <property type="entry name" value="UNCHARACTERIZED PROTEIN YJGR-RELATED"/>
    <property type="match status" value="1"/>
</dbReference>
<dbReference type="SUPFAM" id="SSF52540">
    <property type="entry name" value="P-loop containing nucleoside triphosphate hydrolases"/>
    <property type="match status" value="1"/>
</dbReference>
<evidence type="ECO:0000259" key="1">
    <source>
        <dbReference type="Pfam" id="PF10412"/>
    </source>
</evidence>
<dbReference type="InterPro" id="IPR051162">
    <property type="entry name" value="T4SS_component"/>
</dbReference>
<dbReference type="CDD" id="cd01127">
    <property type="entry name" value="TrwB_TraG_TraD_VirD4"/>
    <property type="match status" value="2"/>
</dbReference>
<dbReference type="EMBL" id="MFFF01000027">
    <property type="protein sequence ID" value="OGE98721.1"/>
    <property type="molecule type" value="Genomic_DNA"/>
</dbReference>
<dbReference type="InterPro" id="IPR019476">
    <property type="entry name" value="T4SS_TraD_DNA-bd"/>
</dbReference>
<feature type="domain" description="Type IV secretion system coupling protein TraD DNA-binding" evidence="1">
    <location>
        <begin position="412"/>
        <end position="741"/>
    </location>
</feature>
<evidence type="ECO:0000313" key="3">
    <source>
        <dbReference type="EMBL" id="OGE98721.1"/>
    </source>
</evidence>
<gene>
    <name evidence="3" type="ORF">A3J05_04650</name>
</gene>
<proteinExistence type="predicted"/>
<dbReference type="InterPro" id="IPR027417">
    <property type="entry name" value="P-loop_NTPase"/>
</dbReference>
<dbReference type="Gene3D" id="3.40.50.300">
    <property type="entry name" value="P-loop containing nucleotide triphosphate hydrolases"/>
    <property type="match status" value="2"/>
</dbReference>
<dbReference type="AlphaFoldDB" id="A0A1F5Q939"/>
<dbReference type="InterPro" id="IPR058441">
    <property type="entry name" value="DUF8128"/>
</dbReference>
<dbReference type="Pfam" id="PF26449">
    <property type="entry name" value="DUF8128"/>
    <property type="match status" value="1"/>
</dbReference>
<comment type="caution">
    <text evidence="3">The sequence shown here is derived from an EMBL/GenBank/DDBJ whole genome shotgun (WGS) entry which is preliminary data.</text>
</comment>
<dbReference type="Pfam" id="PF10412">
    <property type="entry name" value="TrwB_AAD_bind"/>
    <property type="match status" value="1"/>
</dbReference>
<feature type="domain" description="DUF8128" evidence="2">
    <location>
        <begin position="65"/>
        <end position="380"/>
    </location>
</feature>
<dbReference type="Proteomes" id="UP000177235">
    <property type="component" value="Unassembled WGS sequence"/>
</dbReference>
<accession>A0A1F5Q939</accession>
<dbReference type="PANTHER" id="PTHR30121:SF11">
    <property type="entry name" value="AAA+ ATPASE DOMAIN-CONTAINING PROTEIN"/>
    <property type="match status" value="1"/>
</dbReference>
<reference evidence="3 4" key="1">
    <citation type="journal article" date="2016" name="Nat. Commun.">
        <title>Thousands of microbial genomes shed light on interconnected biogeochemical processes in an aquifer system.</title>
        <authorList>
            <person name="Anantharaman K."/>
            <person name="Brown C.T."/>
            <person name="Hug L.A."/>
            <person name="Sharon I."/>
            <person name="Castelle C.J."/>
            <person name="Probst A.J."/>
            <person name="Thomas B.C."/>
            <person name="Singh A."/>
            <person name="Wilkins M.J."/>
            <person name="Karaoz U."/>
            <person name="Brodie E.L."/>
            <person name="Williams K.H."/>
            <person name="Hubbard S.S."/>
            <person name="Banfield J.F."/>
        </authorList>
    </citation>
    <scope>NUCLEOTIDE SEQUENCE [LARGE SCALE GENOMIC DNA]</scope>
</reference>
<name>A0A1F5Q939_9BACT</name>
<protein>
    <submittedName>
        <fullName evidence="3">Uncharacterized protein</fullName>
    </submittedName>
</protein>
<evidence type="ECO:0000313" key="4">
    <source>
        <dbReference type="Proteomes" id="UP000177235"/>
    </source>
</evidence>
<sequence length="835" mass="94554">MAEQMFIILPWLLAALIVGLAAVFWYRGKLRLRLAGEKLLDSVFLEVLLPRENTVADKEKEPAKEEKEMIAVAEQLFATLGHAEKRNFTTFLRGHETISFEIISVDKKISFLINCPSRLRDLLEKQIQAQYPTAQIDEVLPPKIIRSSGKIAAHELGLQKKYLFPIKTYKVMESDPLNALANSLSKLGEKESAALQLVVGPAPLGWRAKILQRAREIQKGRDIEMHDDFLLKVLNVIASEIGEFISGSARGQKSPPPDGTDPVKGAYKQLTPLQQDAVKKLEEKASKNAFEVNLRAVVCSETAEAAASHMRNILASFMQYTHSPFNGFRILRKPLARTARDYVFRALQVKWPGKIILNTEELSSIFHFPTKYNQTPNIKWLTAKRAPAPLNIPKAGLLLGMNNYRGVKTEVRIAPDDRRRHMYIIGRTGTGKSEFMKNLAIQDIQNGQGLAVIDPHGDLVESLLQHIPKNRVDDVVLFEPFDMARPMGLNMLEVDNDEEKDFAVQEMIEIFYKLFPPEMIGPMFEHNMRNVMLTLMADKQYPGTIAEIPRMFTDPEFQRYKLTKVNDPVVRSFWEQEMAKTSDFHKSEMLGYLISKVGRFVENEMMRNIIGQSHSAFNFRKIMDEGKILLINLSKGKTGEVNSKLLGLIIVSKLQMGALSRSDIPETSRKDFYLYIDEFQNFVTDSLATILSEARKYRLNLVMAHQYISQLVHENNTKIRDAVFGNAGTIVSFRIGVEDAEIMAREFSPVFNDFDVINVERFHAYVKLMLNGTASRSFNLETILPARDGSESMAAAVKKLSKLKYGRLRDEVEAEISRNARLGKMPAAAGIERTV</sequence>
<organism evidence="3 4">
    <name type="scientific">Candidatus Doudnabacteria bacterium RIFCSPLOWO2_02_FULL_48_13</name>
    <dbReference type="NCBI Taxonomy" id="1817845"/>
    <lineage>
        <taxon>Bacteria</taxon>
        <taxon>Candidatus Doudnaibacteriota</taxon>
    </lineage>
</organism>
<evidence type="ECO:0000259" key="2">
    <source>
        <dbReference type="Pfam" id="PF26449"/>
    </source>
</evidence>